<comment type="caution">
    <text evidence="1">The sequence shown here is derived from an EMBL/GenBank/DDBJ whole genome shotgun (WGS) entry which is preliminary data.</text>
</comment>
<dbReference type="InterPro" id="IPR039498">
    <property type="entry name" value="NTP_transf_5"/>
</dbReference>
<gene>
    <name evidence="1" type="ORF">SE17_06810</name>
</gene>
<evidence type="ECO:0000313" key="2">
    <source>
        <dbReference type="Proteomes" id="UP000050509"/>
    </source>
</evidence>
<reference evidence="1 2" key="1">
    <citation type="submission" date="2015-09" db="EMBL/GenBank/DDBJ databases">
        <title>Draft genome sequence of Kouleothrix aurantiaca JCM 19913.</title>
        <authorList>
            <person name="Hemp J."/>
        </authorList>
    </citation>
    <scope>NUCLEOTIDE SEQUENCE [LARGE SCALE GENOMIC DNA]</scope>
    <source>
        <strain evidence="1 2">COM-B</strain>
    </source>
</reference>
<dbReference type="EMBL" id="LJCR01000149">
    <property type="protein sequence ID" value="KPV53921.1"/>
    <property type="molecule type" value="Genomic_DNA"/>
</dbReference>
<proteinExistence type="predicted"/>
<dbReference type="AlphaFoldDB" id="A0A0P9DKB0"/>
<name>A0A0P9DKB0_9CHLR</name>
<evidence type="ECO:0008006" key="3">
    <source>
        <dbReference type="Google" id="ProtNLM"/>
    </source>
</evidence>
<sequence>MGDLDVLVERRHFRRAHAILLAHGYNFEFRSPLEEAELDAAEQGGGAEYWKLLPSGEKMWFELQWRPVAGRWIRPDQEPSAEELMARSIPIEGTAVRLLAPEDNLLQVALHTAKHSYVRAPGFRLHTDVDRIVRRQVIDWNLFVKRVKALQVKTAVYFSLALPKLLFDTPIPDDVLDQLRPPAWKERLISRWLQKVGIFNPDKPKFGRLEFILFTAMLYDDAGGLWRGIFPDSAWMQKHYGFTNKLLLPLYHGRRIANLAFRRISS</sequence>
<dbReference type="Proteomes" id="UP000050509">
    <property type="component" value="Unassembled WGS sequence"/>
</dbReference>
<protein>
    <recommendedName>
        <fullName evidence="3">Nucleotidyltransferase</fullName>
    </recommendedName>
</protein>
<dbReference type="Pfam" id="PF14907">
    <property type="entry name" value="NTP_transf_5"/>
    <property type="match status" value="1"/>
</dbReference>
<organism evidence="1 2">
    <name type="scientific">Kouleothrix aurantiaca</name>
    <dbReference type="NCBI Taxonomy" id="186479"/>
    <lineage>
        <taxon>Bacteria</taxon>
        <taxon>Bacillati</taxon>
        <taxon>Chloroflexota</taxon>
        <taxon>Chloroflexia</taxon>
        <taxon>Chloroflexales</taxon>
        <taxon>Roseiflexineae</taxon>
        <taxon>Roseiflexaceae</taxon>
        <taxon>Kouleothrix</taxon>
    </lineage>
</organism>
<evidence type="ECO:0000313" key="1">
    <source>
        <dbReference type="EMBL" id="KPV53921.1"/>
    </source>
</evidence>
<accession>A0A0P9DKB0</accession>
<keyword evidence="2" id="KW-1185">Reference proteome</keyword>